<dbReference type="RefSeq" id="WP_147083401.1">
    <property type="nucleotide sequence ID" value="NZ_VOQR01000001.1"/>
</dbReference>
<evidence type="ECO:0000313" key="1">
    <source>
        <dbReference type="EMBL" id="TXC72124.1"/>
    </source>
</evidence>
<proteinExistence type="predicted"/>
<reference evidence="1 2" key="1">
    <citation type="journal article" date="2013" name="Antonie Van Leeuwenhoek">
        <title>Sphingomonas ginsenosidivorax sp. nov., with the ability to transform ginsenosides.</title>
        <authorList>
            <person name="Jin X.F."/>
            <person name="Kim J.K."/>
            <person name="Liu Q.M."/>
            <person name="Kang M.S."/>
            <person name="He D."/>
            <person name="Jin F.X."/>
            <person name="Kim S.C."/>
            <person name="Im W.T."/>
        </authorList>
    </citation>
    <scope>NUCLEOTIDE SEQUENCE [LARGE SCALE GENOMIC DNA]</scope>
    <source>
        <strain evidence="1 2">KHI67</strain>
    </source>
</reference>
<protein>
    <submittedName>
        <fullName evidence="1">Uncharacterized protein</fullName>
    </submittedName>
</protein>
<dbReference type="EMBL" id="VOQR01000001">
    <property type="protein sequence ID" value="TXC72124.1"/>
    <property type="molecule type" value="Genomic_DNA"/>
</dbReference>
<gene>
    <name evidence="1" type="ORF">FSB78_15105</name>
</gene>
<comment type="caution">
    <text evidence="1">The sequence shown here is derived from an EMBL/GenBank/DDBJ whole genome shotgun (WGS) entry which is preliminary data.</text>
</comment>
<name>A0A5C6UID3_9SPHN</name>
<sequence length="189" mass="20969">MKKTGANDLPQRLTIDIGDLVERKTVGIPRDRQALDEEESEIDAILAFARSGRLSVGQSDRGVSGAMTGLKGFAAAKADVKLPKITHRVLVLLSLERRPEGASVAYMVAWAALVDVLEDKVVRTSISPLLRKMSDPKKKKDEVRHDLEAHRWKITDAGRTVAAAFRAQWLAADQAPFWEVDVDDRKDEE</sequence>
<dbReference type="Proteomes" id="UP000321250">
    <property type="component" value="Unassembled WGS sequence"/>
</dbReference>
<accession>A0A5C6UID3</accession>
<evidence type="ECO:0000313" key="2">
    <source>
        <dbReference type="Proteomes" id="UP000321250"/>
    </source>
</evidence>
<dbReference type="AlphaFoldDB" id="A0A5C6UID3"/>
<keyword evidence="2" id="KW-1185">Reference proteome</keyword>
<organism evidence="1 2">
    <name type="scientific">Sphingomonas ginsenosidivorax</name>
    <dbReference type="NCBI Taxonomy" id="862135"/>
    <lineage>
        <taxon>Bacteria</taxon>
        <taxon>Pseudomonadati</taxon>
        <taxon>Pseudomonadota</taxon>
        <taxon>Alphaproteobacteria</taxon>
        <taxon>Sphingomonadales</taxon>
        <taxon>Sphingomonadaceae</taxon>
        <taxon>Sphingomonas</taxon>
    </lineage>
</organism>